<reference evidence="1" key="1">
    <citation type="submission" date="2016-05" db="EMBL/GenBank/DDBJ databases">
        <authorList>
            <person name="Lavstsen T."/>
            <person name="Jespersen J.S."/>
        </authorList>
    </citation>
    <scope>NUCLEOTIDE SEQUENCE</scope>
    <source>
        <tissue evidence="1">Brain</tissue>
    </source>
</reference>
<sequence>MITQFSSQHHLLCSITLLDSHLPHHTATPPCRPLSVAHLALPSLQPGSRISSALFSDLAYSPSGPTGSSTQHSYQKDQPHYRSCYPLTKCFQFPFFSAPSIPVVNKICFD</sequence>
<proteinExistence type="predicted"/>
<dbReference type="AlphaFoldDB" id="A0A1A7YJX7"/>
<accession>A0A1A7YJX7</accession>
<protein>
    <submittedName>
        <fullName evidence="1">Uncharacterized protein</fullName>
    </submittedName>
</protein>
<evidence type="ECO:0000313" key="1">
    <source>
        <dbReference type="EMBL" id="SBP30498.1"/>
    </source>
</evidence>
<reference evidence="1" key="2">
    <citation type="submission" date="2016-06" db="EMBL/GenBank/DDBJ databases">
        <title>The genome of a short-lived fish provides insights into sex chromosome evolution and the genetic control of aging.</title>
        <authorList>
            <person name="Reichwald K."/>
            <person name="Felder M."/>
            <person name="Petzold A."/>
            <person name="Koch P."/>
            <person name="Groth M."/>
            <person name="Platzer M."/>
        </authorList>
    </citation>
    <scope>NUCLEOTIDE SEQUENCE</scope>
    <source>
        <tissue evidence="1">Brain</tissue>
    </source>
</reference>
<dbReference type="EMBL" id="HADX01008266">
    <property type="protein sequence ID" value="SBP30498.1"/>
    <property type="molecule type" value="Transcribed_RNA"/>
</dbReference>
<organism evidence="1">
    <name type="scientific">Iconisemion striatum</name>
    <dbReference type="NCBI Taxonomy" id="60296"/>
    <lineage>
        <taxon>Eukaryota</taxon>
        <taxon>Metazoa</taxon>
        <taxon>Chordata</taxon>
        <taxon>Craniata</taxon>
        <taxon>Vertebrata</taxon>
        <taxon>Euteleostomi</taxon>
        <taxon>Actinopterygii</taxon>
        <taxon>Neopterygii</taxon>
        <taxon>Teleostei</taxon>
        <taxon>Neoteleostei</taxon>
        <taxon>Acanthomorphata</taxon>
        <taxon>Ovalentaria</taxon>
        <taxon>Atherinomorphae</taxon>
        <taxon>Cyprinodontiformes</taxon>
        <taxon>Nothobranchiidae</taxon>
        <taxon>Iconisemion</taxon>
    </lineage>
</organism>
<gene>
    <name evidence="1" type="primary">Nfu_g_1_002731</name>
</gene>
<name>A0A1A7YJX7_9TELE</name>
<feature type="non-terminal residue" evidence="1">
    <location>
        <position position="110"/>
    </location>
</feature>